<dbReference type="PANTHER" id="PTHR44085:SF2">
    <property type="entry name" value="SEPIAPTERIN REDUCTASE"/>
    <property type="match status" value="1"/>
</dbReference>
<dbReference type="InterPro" id="IPR051721">
    <property type="entry name" value="Biopterin_syn/organic_redct"/>
</dbReference>
<keyword evidence="3" id="KW-0521">NADP</keyword>
<dbReference type="AlphaFoldDB" id="A0A9Q1H5Z4"/>
<dbReference type="Pfam" id="PF00106">
    <property type="entry name" value="adh_short"/>
    <property type="match status" value="1"/>
</dbReference>
<evidence type="ECO:0000256" key="4">
    <source>
        <dbReference type="ARBA" id="ARBA00023002"/>
    </source>
</evidence>
<evidence type="ECO:0000256" key="1">
    <source>
        <dbReference type="ARBA" id="ARBA00004496"/>
    </source>
</evidence>
<dbReference type="SUPFAM" id="SSF51735">
    <property type="entry name" value="NAD(P)-binding Rossmann-fold domains"/>
    <property type="match status" value="1"/>
</dbReference>
<protein>
    <submittedName>
        <fullName evidence="5">Sepiapterin reductase</fullName>
    </submittedName>
</protein>
<organism evidence="5 6">
    <name type="scientific">Holothuria leucospilota</name>
    <name type="common">Black long sea cucumber</name>
    <name type="synonym">Mertensiothuria leucospilota</name>
    <dbReference type="NCBI Taxonomy" id="206669"/>
    <lineage>
        <taxon>Eukaryota</taxon>
        <taxon>Metazoa</taxon>
        <taxon>Echinodermata</taxon>
        <taxon>Eleutherozoa</taxon>
        <taxon>Echinozoa</taxon>
        <taxon>Holothuroidea</taxon>
        <taxon>Aspidochirotacea</taxon>
        <taxon>Aspidochirotida</taxon>
        <taxon>Holothuriidae</taxon>
        <taxon>Holothuria</taxon>
    </lineage>
</organism>
<gene>
    <name evidence="5" type="ORF">HOLleu_21363</name>
</gene>
<dbReference type="GO" id="GO:0005737">
    <property type="term" value="C:cytoplasm"/>
    <property type="evidence" value="ECO:0007669"/>
    <property type="project" value="UniProtKB-SubCell"/>
</dbReference>
<name>A0A9Q1H5Z4_HOLLE</name>
<evidence type="ECO:0000256" key="3">
    <source>
        <dbReference type="ARBA" id="ARBA00022857"/>
    </source>
</evidence>
<dbReference type="Proteomes" id="UP001152320">
    <property type="component" value="Chromosome 10"/>
</dbReference>
<keyword evidence="4" id="KW-0560">Oxidoreductase</keyword>
<dbReference type="EMBL" id="JAIZAY010000010">
    <property type="protein sequence ID" value="KAJ8034499.1"/>
    <property type="molecule type" value="Genomic_DNA"/>
</dbReference>
<reference evidence="5" key="1">
    <citation type="submission" date="2021-10" db="EMBL/GenBank/DDBJ databases">
        <title>Tropical sea cucumber genome reveals ecological adaptation and Cuvierian tubules defense mechanism.</title>
        <authorList>
            <person name="Chen T."/>
        </authorList>
    </citation>
    <scope>NUCLEOTIDE SEQUENCE</scope>
    <source>
        <strain evidence="5">Nanhai2018</strain>
        <tissue evidence="5">Muscle</tissue>
    </source>
</reference>
<evidence type="ECO:0000313" key="6">
    <source>
        <dbReference type="Proteomes" id="UP001152320"/>
    </source>
</evidence>
<proteinExistence type="predicted"/>
<dbReference type="Gene3D" id="3.40.50.720">
    <property type="entry name" value="NAD(P)-binding Rossmann-like Domain"/>
    <property type="match status" value="1"/>
</dbReference>
<dbReference type="InterPro" id="IPR002347">
    <property type="entry name" value="SDR_fam"/>
</dbReference>
<keyword evidence="2" id="KW-0963">Cytoplasm</keyword>
<accession>A0A9Q1H5Z4</accession>
<dbReference type="OrthoDB" id="153074at2759"/>
<evidence type="ECO:0000313" key="5">
    <source>
        <dbReference type="EMBL" id="KAJ8034499.1"/>
    </source>
</evidence>
<dbReference type="PANTHER" id="PTHR44085">
    <property type="entry name" value="SEPIAPTERIN REDUCTASE"/>
    <property type="match status" value="1"/>
</dbReference>
<dbReference type="GO" id="GO:0006729">
    <property type="term" value="P:tetrahydrobiopterin biosynthetic process"/>
    <property type="evidence" value="ECO:0007669"/>
    <property type="project" value="TreeGrafter"/>
</dbReference>
<keyword evidence="6" id="KW-1185">Reference proteome</keyword>
<comment type="caution">
    <text evidence="5">The sequence shown here is derived from an EMBL/GenBank/DDBJ whole genome shotgun (WGS) entry which is preliminary data.</text>
</comment>
<evidence type="ECO:0000256" key="2">
    <source>
        <dbReference type="ARBA" id="ARBA00022490"/>
    </source>
</evidence>
<dbReference type="PRINTS" id="PR00081">
    <property type="entry name" value="GDHRDH"/>
</dbReference>
<comment type="subcellular location">
    <subcellularLocation>
        <location evidence="1">Cytoplasm</location>
    </subcellularLocation>
</comment>
<dbReference type="GO" id="GO:0004757">
    <property type="term" value="F:sepiapterin reductase (NADP+) activity"/>
    <property type="evidence" value="ECO:0007669"/>
    <property type="project" value="TreeGrafter"/>
</dbReference>
<dbReference type="InterPro" id="IPR036291">
    <property type="entry name" value="NAD(P)-bd_dom_sf"/>
</dbReference>
<sequence length="269" mass="29881">MANLNVPTFCLITGASRGIGRSTAIELAKVVAPNSSFYLLARNKAKLEETADVIKKELDGKIDVTCISADLSTEESATKLYNDIFENIEVARYSHAILVHNVASTGMSKFARELDGVQFLQRFLLLNVTAPIVLTSSFFSCFGHGKDSTRKTIIQVTSSNATTPYKTMHIYGMAKAGRDMFFKVMALEEPEVRVLSYDPGAVDTEMYKETYGTPDSEFLEQLKGYAKQSYFLQPEQSASALIKALQEDKYVSAEVVRCYDVMGMKTDFE</sequence>